<dbReference type="EMBL" id="JAXAVX010000015">
    <property type="protein sequence ID" value="MDX8153501.1"/>
    <property type="molecule type" value="Genomic_DNA"/>
</dbReference>
<dbReference type="Pfam" id="PF04612">
    <property type="entry name" value="T2SSM"/>
    <property type="match status" value="1"/>
</dbReference>
<dbReference type="Proteomes" id="UP001277761">
    <property type="component" value="Unassembled WGS sequence"/>
</dbReference>
<name>A0ABU4VNR8_9ACTN</name>
<keyword evidence="4" id="KW-1185">Reference proteome</keyword>
<evidence type="ECO:0000256" key="1">
    <source>
        <dbReference type="SAM" id="Coils"/>
    </source>
</evidence>
<proteinExistence type="predicted"/>
<evidence type="ECO:0000256" key="2">
    <source>
        <dbReference type="SAM" id="MobiDB-lite"/>
    </source>
</evidence>
<organism evidence="3 4">
    <name type="scientific">Patulibacter brassicae</name>
    <dbReference type="NCBI Taxonomy" id="1705717"/>
    <lineage>
        <taxon>Bacteria</taxon>
        <taxon>Bacillati</taxon>
        <taxon>Actinomycetota</taxon>
        <taxon>Thermoleophilia</taxon>
        <taxon>Solirubrobacterales</taxon>
        <taxon>Patulibacteraceae</taxon>
        <taxon>Patulibacter</taxon>
    </lineage>
</organism>
<dbReference type="RefSeq" id="WP_319955651.1">
    <property type="nucleotide sequence ID" value="NZ_JAXAVX010000015.1"/>
</dbReference>
<feature type="region of interest" description="Disordered" evidence="2">
    <location>
        <begin position="116"/>
        <end position="138"/>
    </location>
</feature>
<sequence length="256" mass="25311">MTDSMRNLLAGVAVLAVAALLWLLLVSPARNDAAAAEESQQQAEAQAAQVQTQLAQAREAGTRADANVRALKRLAVAVPEKVEAAQLIDQLESTADRFDVSFDVLKVTDAAASAAAPAAAPTAGGVNADGTASGTTTTGAATATAAPAADGTDAAAAGAPAGVPVGMSVQVSGSYTAVTRFVRAIQGLVRTPDGKLRASGRLLRVDSVNLAVGQAEGARSLAGSLELKAYLLPREAATAAAPAPGTGTTTTTGGTP</sequence>
<comment type="caution">
    <text evidence="3">The sequence shown here is derived from an EMBL/GenBank/DDBJ whole genome shotgun (WGS) entry which is preliminary data.</text>
</comment>
<dbReference type="InterPro" id="IPR006311">
    <property type="entry name" value="TAT_signal"/>
</dbReference>
<dbReference type="InterPro" id="IPR007690">
    <property type="entry name" value="T2SS_GspM"/>
</dbReference>
<evidence type="ECO:0000313" key="3">
    <source>
        <dbReference type="EMBL" id="MDX8153501.1"/>
    </source>
</evidence>
<evidence type="ECO:0000313" key="4">
    <source>
        <dbReference type="Proteomes" id="UP001277761"/>
    </source>
</evidence>
<protein>
    <submittedName>
        <fullName evidence="3">Type II secretion system protein GspM</fullName>
    </submittedName>
</protein>
<dbReference type="Gene3D" id="3.30.70.60">
    <property type="match status" value="1"/>
</dbReference>
<dbReference type="PROSITE" id="PS51318">
    <property type="entry name" value="TAT"/>
    <property type="match status" value="1"/>
</dbReference>
<dbReference type="InterPro" id="IPR014717">
    <property type="entry name" value="Transl_elong_EF1B/ribsomal_bS6"/>
</dbReference>
<reference evidence="3 4" key="1">
    <citation type="submission" date="2023-11" db="EMBL/GenBank/DDBJ databases">
        <authorList>
            <person name="Xu M."/>
            <person name="Jiang T."/>
        </authorList>
    </citation>
    <scope>NUCLEOTIDE SEQUENCE [LARGE SCALE GENOMIC DNA]</scope>
    <source>
        <strain evidence="3 4">SD</strain>
    </source>
</reference>
<gene>
    <name evidence="3" type="primary">gspM</name>
    <name evidence="3" type="ORF">SK069_18020</name>
</gene>
<feature type="coiled-coil region" evidence="1">
    <location>
        <begin position="33"/>
        <end position="60"/>
    </location>
</feature>
<accession>A0ABU4VNR8</accession>
<keyword evidence="1" id="KW-0175">Coiled coil</keyword>